<dbReference type="InterPro" id="IPR001647">
    <property type="entry name" value="HTH_TetR"/>
</dbReference>
<dbReference type="SUPFAM" id="SSF46689">
    <property type="entry name" value="Homeodomain-like"/>
    <property type="match status" value="1"/>
</dbReference>
<dbReference type="SUPFAM" id="SSF48498">
    <property type="entry name" value="Tetracyclin repressor-like, C-terminal domain"/>
    <property type="match status" value="1"/>
</dbReference>
<evidence type="ECO:0000259" key="3">
    <source>
        <dbReference type="PROSITE" id="PS50977"/>
    </source>
</evidence>
<evidence type="ECO:0000256" key="1">
    <source>
        <dbReference type="ARBA" id="ARBA00023125"/>
    </source>
</evidence>
<dbReference type="EMBL" id="UHIC01000001">
    <property type="protein sequence ID" value="SUO95441.1"/>
    <property type="molecule type" value="Genomic_DNA"/>
</dbReference>
<dbReference type="OrthoDB" id="5816932at2"/>
<keyword evidence="1 2" id="KW-0238">DNA-binding</keyword>
<dbReference type="Gene3D" id="1.10.357.10">
    <property type="entry name" value="Tetracycline Repressor, domain 2"/>
    <property type="match status" value="1"/>
</dbReference>
<dbReference type="InterPro" id="IPR023772">
    <property type="entry name" value="DNA-bd_HTH_TetR-type_CS"/>
</dbReference>
<dbReference type="InterPro" id="IPR009057">
    <property type="entry name" value="Homeodomain-like_sf"/>
</dbReference>
<feature type="DNA-binding region" description="H-T-H motif" evidence="2">
    <location>
        <begin position="32"/>
        <end position="51"/>
    </location>
</feature>
<evidence type="ECO:0000313" key="4">
    <source>
        <dbReference type="EMBL" id="SUO95441.1"/>
    </source>
</evidence>
<gene>
    <name evidence="4" type="primary">acrR</name>
    <name evidence="4" type="ORF">NCTC13337_01338</name>
</gene>
<sequence>MRRTKAEAEQTRTALLTAGLILFDEKGYRATTISDIATAANLTRGAFYWHFKDKTDLLSAIGEKYFDHLSQQIQSAADSATPWTTLSDVYCQFFRTLLESKDHLHFHRLLNTQQSTPESPLATLLQRYKQVWHQQLNNILKQALETGILPPRTDLTLARNYLIVNISGIACHYAVTPELQTQAETIIKRTFSFIKQGGCITV</sequence>
<dbReference type="InterPro" id="IPR050624">
    <property type="entry name" value="HTH-type_Tx_Regulator"/>
</dbReference>
<organism evidence="4 5">
    <name type="scientific">Suttonella ornithocola</name>
    <dbReference type="NCBI Taxonomy" id="279832"/>
    <lineage>
        <taxon>Bacteria</taxon>
        <taxon>Pseudomonadati</taxon>
        <taxon>Pseudomonadota</taxon>
        <taxon>Gammaproteobacteria</taxon>
        <taxon>Cardiobacteriales</taxon>
        <taxon>Cardiobacteriaceae</taxon>
        <taxon>Suttonella</taxon>
    </lineage>
</organism>
<dbReference type="AlphaFoldDB" id="A0A380MUQ8"/>
<evidence type="ECO:0000313" key="5">
    <source>
        <dbReference type="Proteomes" id="UP000254601"/>
    </source>
</evidence>
<dbReference type="PROSITE" id="PS50977">
    <property type="entry name" value="HTH_TETR_2"/>
    <property type="match status" value="1"/>
</dbReference>
<dbReference type="PRINTS" id="PR00455">
    <property type="entry name" value="HTHTETR"/>
</dbReference>
<keyword evidence="5" id="KW-1185">Reference proteome</keyword>
<dbReference type="InterPro" id="IPR036271">
    <property type="entry name" value="Tet_transcr_reg_TetR-rel_C_sf"/>
</dbReference>
<accession>A0A380MUQ8</accession>
<dbReference type="PANTHER" id="PTHR43479">
    <property type="entry name" value="ACREF/ENVCD OPERON REPRESSOR-RELATED"/>
    <property type="match status" value="1"/>
</dbReference>
<dbReference type="RefSeq" id="WP_072576426.1">
    <property type="nucleotide sequence ID" value="NZ_LWHB01000072.1"/>
</dbReference>
<feature type="domain" description="HTH tetR-type" evidence="3">
    <location>
        <begin position="9"/>
        <end position="69"/>
    </location>
</feature>
<reference evidence="4 5" key="1">
    <citation type="submission" date="2018-06" db="EMBL/GenBank/DDBJ databases">
        <authorList>
            <consortium name="Pathogen Informatics"/>
            <person name="Doyle S."/>
        </authorList>
    </citation>
    <scope>NUCLEOTIDE SEQUENCE [LARGE SCALE GENOMIC DNA]</scope>
    <source>
        <strain evidence="4 5">NCTC13337</strain>
    </source>
</reference>
<proteinExistence type="predicted"/>
<name>A0A380MUQ8_9GAMM</name>
<dbReference type="PANTHER" id="PTHR43479:SF11">
    <property type="entry name" value="ACREF_ENVCD OPERON REPRESSOR-RELATED"/>
    <property type="match status" value="1"/>
</dbReference>
<evidence type="ECO:0000256" key="2">
    <source>
        <dbReference type="PROSITE-ProRule" id="PRU00335"/>
    </source>
</evidence>
<dbReference type="PROSITE" id="PS01081">
    <property type="entry name" value="HTH_TETR_1"/>
    <property type="match status" value="1"/>
</dbReference>
<dbReference type="Proteomes" id="UP000254601">
    <property type="component" value="Unassembled WGS sequence"/>
</dbReference>
<protein>
    <submittedName>
        <fullName evidence="4">Potential acrAB operon repressor</fullName>
    </submittedName>
</protein>
<dbReference type="Pfam" id="PF00440">
    <property type="entry name" value="TetR_N"/>
    <property type="match status" value="1"/>
</dbReference>
<dbReference type="GO" id="GO:0003677">
    <property type="term" value="F:DNA binding"/>
    <property type="evidence" value="ECO:0007669"/>
    <property type="project" value="UniProtKB-UniRule"/>
</dbReference>